<dbReference type="PANTHER" id="PTHR33794">
    <property type="entry name" value="BACILLOLYSIN"/>
    <property type="match status" value="1"/>
</dbReference>
<dbReference type="Pfam" id="PF02128">
    <property type="entry name" value="Peptidase_M36"/>
    <property type="match status" value="1"/>
</dbReference>
<reference evidence="8 9" key="1">
    <citation type="submission" date="2015-09" db="EMBL/GenBank/DDBJ databases">
        <title>Draft genome sequence of Kouleothrix aurantiaca JCM 19913.</title>
        <authorList>
            <person name="Hemp J."/>
        </authorList>
    </citation>
    <scope>NUCLEOTIDE SEQUENCE [LARGE SCALE GENOMIC DNA]</scope>
    <source>
        <strain evidence="8 9">COM-B</strain>
    </source>
</reference>
<evidence type="ECO:0000256" key="2">
    <source>
        <dbReference type="ARBA" id="ARBA00022723"/>
    </source>
</evidence>
<dbReference type="PANTHER" id="PTHR33794:SF1">
    <property type="entry name" value="BACILLOLYSIN"/>
    <property type="match status" value="1"/>
</dbReference>
<dbReference type="AlphaFoldDB" id="A0A0P9FIQ5"/>
<dbReference type="GO" id="GO:0005615">
    <property type="term" value="C:extracellular space"/>
    <property type="evidence" value="ECO:0007669"/>
    <property type="project" value="InterPro"/>
</dbReference>
<dbReference type="InterPro" id="IPR001842">
    <property type="entry name" value="Peptidase_M36"/>
</dbReference>
<evidence type="ECO:0000313" key="8">
    <source>
        <dbReference type="EMBL" id="KPV52991.1"/>
    </source>
</evidence>
<evidence type="ECO:0000313" key="9">
    <source>
        <dbReference type="Proteomes" id="UP000050509"/>
    </source>
</evidence>
<proteinExistence type="predicted"/>
<keyword evidence="4" id="KW-0378">Hydrolase</keyword>
<dbReference type="GO" id="GO:0004222">
    <property type="term" value="F:metalloendopeptidase activity"/>
    <property type="evidence" value="ECO:0007669"/>
    <property type="project" value="InterPro"/>
</dbReference>
<dbReference type="InterPro" id="IPR011096">
    <property type="entry name" value="FTP_domain"/>
</dbReference>
<keyword evidence="9" id="KW-1185">Reference proteome</keyword>
<evidence type="ECO:0000256" key="4">
    <source>
        <dbReference type="ARBA" id="ARBA00022801"/>
    </source>
</evidence>
<evidence type="ECO:0000259" key="7">
    <source>
        <dbReference type="Pfam" id="PF07504"/>
    </source>
</evidence>
<evidence type="ECO:0000256" key="3">
    <source>
        <dbReference type="ARBA" id="ARBA00022729"/>
    </source>
</evidence>
<dbReference type="InterPro" id="IPR050728">
    <property type="entry name" value="Zinc_Metalloprotease_M4"/>
</dbReference>
<evidence type="ECO:0000256" key="5">
    <source>
        <dbReference type="ARBA" id="ARBA00022833"/>
    </source>
</evidence>
<dbReference type="GO" id="GO:0006508">
    <property type="term" value="P:proteolysis"/>
    <property type="evidence" value="ECO:0007669"/>
    <property type="project" value="UniProtKB-KW"/>
</dbReference>
<comment type="caution">
    <text evidence="8">The sequence shown here is derived from an EMBL/GenBank/DDBJ whole genome shotgun (WGS) entry which is preliminary data.</text>
</comment>
<dbReference type="Gene3D" id="3.10.170.10">
    <property type="match status" value="1"/>
</dbReference>
<dbReference type="PATRIC" id="fig|186479.3.peg.7735"/>
<gene>
    <name evidence="8" type="ORF">SE17_12225</name>
</gene>
<organism evidence="8 9">
    <name type="scientific">Kouleothrix aurantiaca</name>
    <dbReference type="NCBI Taxonomy" id="186479"/>
    <lineage>
        <taxon>Bacteria</taxon>
        <taxon>Bacillati</taxon>
        <taxon>Chloroflexota</taxon>
        <taxon>Chloroflexia</taxon>
        <taxon>Chloroflexales</taxon>
        <taxon>Roseiflexineae</taxon>
        <taxon>Roseiflexaceae</taxon>
        <taxon>Kouleothrix</taxon>
    </lineage>
</organism>
<dbReference type="Gene3D" id="1.10.390.10">
    <property type="entry name" value="Neutral Protease Domain 2"/>
    <property type="match status" value="1"/>
</dbReference>
<dbReference type="Proteomes" id="UP000050509">
    <property type="component" value="Unassembled WGS sequence"/>
</dbReference>
<dbReference type="Pfam" id="PF07504">
    <property type="entry name" value="FTP"/>
    <property type="match status" value="1"/>
</dbReference>
<keyword evidence="2" id="KW-0479">Metal-binding</keyword>
<dbReference type="GO" id="GO:0008270">
    <property type="term" value="F:zinc ion binding"/>
    <property type="evidence" value="ECO:0007669"/>
    <property type="project" value="InterPro"/>
</dbReference>
<keyword evidence="3" id="KW-0732">Signal</keyword>
<dbReference type="EMBL" id="LJCR01000374">
    <property type="protein sequence ID" value="KPV52991.1"/>
    <property type="molecule type" value="Genomic_DNA"/>
</dbReference>
<keyword evidence="1" id="KW-0645">Protease</keyword>
<protein>
    <recommendedName>
        <fullName evidence="7">FTP domain-containing protein</fullName>
    </recommendedName>
</protein>
<keyword evidence="5" id="KW-0862">Zinc</keyword>
<evidence type="ECO:0000256" key="1">
    <source>
        <dbReference type="ARBA" id="ARBA00022670"/>
    </source>
</evidence>
<accession>A0A0P9FIQ5</accession>
<dbReference type="SUPFAM" id="SSF55486">
    <property type="entry name" value="Metalloproteases ('zincins'), catalytic domain"/>
    <property type="match status" value="1"/>
</dbReference>
<sequence>MLVALAVAGGAAAAPGGPGAKARAFLVANGARYGLRGDLSDLRDAAVVASPGGTHAHFQQVVGDVPVEGGVLNVGLDSAGNVLLVASDYKANVPAISTKPASPAAAAIAAARQSLGAGAQAVRSELVVYAEGTAALAWKIALSSDDPPGSWDVFVDAQHGALLATRNTLRQADGRVFNPNPVVTLQNNSLRDQNNSAAAVPSNGYSVVTLLGLDSSGYLRGSYANATAKLKRDNAFASNLSFQYDRSNVRFEQVMAYYHIDRTQRYIQSLGFANVNNRQQTVVANGTTADNSFYSPSTKQITLGTGGVDDGEDADVIVHEYGHSVQDNQVPGFGSTSEGGAMGEGFGDYLAFTMSEAGQTGSYRACVAEWDATSYSSSTPPCLRRLDGNKVYPTNIANEVHADGEIWSRALYDIWNAQGKTIADRLVLQSHFYLTPSANFTAGANAIITADRALYSGTHETSLRSIFSARGIPVTIQ</sequence>
<evidence type="ECO:0000256" key="6">
    <source>
        <dbReference type="ARBA" id="ARBA00023049"/>
    </source>
</evidence>
<name>A0A0P9FIQ5_9CHLR</name>
<dbReference type="InterPro" id="IPR027268">
    <property type="entry name" value="Peptidase_M4/M1_CTD_sf"/>
</dbReference>
<keyword evidence="6" id="KW-0482">Metalloprotease</keyword>
<feature type="domain" description="FTP" evidence="7">
    <location>
        <begin position="51"/>
        <end position="87"/>
    </location>
</feature>